<sequence length="492" mass="53985">MDNQQQNTSLKATVTNAVPLSLEFLRDADPHTLVDFGFNEQPLMVRDIQSNIAYYLAQTARLEYDPSLCDLRDKLIQDVGAVGAPEPVFVQVINNNSTEKRNISCHADDSESTTVNISDKNAQVATLNASSSASTPGSNNVGAIARKASSFSIACNVNGGQGVIKIPVSAFNFIWAQRPNVTGTQSAPVGYRPMDVDNPNSDMDIEQTNTKTFNRKGAHVQPSMSISTGGLNNYRIAVGKNNTSGPIHQSSERKLRAAPYKVPNASLHSSSTTKLGSMHVFGPAIIRKYINVVDASLYPCHDRGYIQCRWDTCQERLPDRNALEKHLKEVHAVRFQNPDSTRKSAAITQTDGDTQGEGDSTSQKANAGASVSTAHQYSSKCLWANCNFPPISPAYEGRGLGRHVKHHYIFMYCSKPACLSKISNHRLERPHGSPCKNKNLLLMCYDRSQDEMEDSSFESSTLERVAASFHERALPAIKNSFEAAGVSYDEYM</sequence>
<evidence type="ECO:0000256" key="1">
    <source>
        <dbReference type="SAM" id="MobiDB-lite"/>
    </source>
</evidence>
<gene>
    <name evidence="3" type="ORF">CVT24_010266</name>
</gene>
<dbReference type="InParanoid" id="A0A409YPZ7"/>
<evidence type="ECO:0000259" key="2">
    <source>
        <dbReference type="PROSITE" id="PS00028"/>
    </source>
</evidence>
<dbReference type="InterPro" id="IPR013087">
    <property type="entry name" value="Znf_C2H2_type"/>
</dbReference>
<dbReference type="PROSITE" id="PS00028">
    <property type="entry name" value="ZINC_FINGER_C2H2_1"/>
    <property type="match status" value="1"/>
</dbReference>
<dbReference type="Proteomes" id="UP000284842">
    <property type="component" value="Unassembled WGS sequence"/>
</dbReference>
<feature type="region of interest" description="Disordered" evidence="1">
    <location>
        <begin position="334"/>
        <end position="367"/>
    </location>
</feature>
<dbReference type="AlphaFoldDB" id="A0A409YPZ7"/>
<keyword evidence="4" id="KW-1185">Reference proteome</keyword>
<name>A0A409YPZ7_9AGAR</name>
<reference evidence="3 4" key="1">
    <citation type="journal article" date="2018" name="Evol. Lett.">
        <title>Horizontal gene cluster transfer increased hallucinogenic mushroom diversity.</title>
        <authorList>
            <person name="Reynolds H.T."/>
            <person name="Vijayakumar V."/>
            <person name="Gluck-Thaler E."/>
            <person name="Korotkin H.B."/>
            <person name="Matheny P.B."/>
            <person name="Slot J.C."/>
        </authorList>
    </citation>
    <scope>NUCLEOTIDE SEQUENCE [LARGE SCALE GENOMIC DNA]</scope>
    <source>
        <strain evidence="3 4">2629</strain>
    </source>
</reference>
<organism evidence="3 4">
    <name type="scientific">Panaeolus cyanescens</name>
    <dbReference type="NCBI Taxonomy" id="181874"/>
    <lineage>
        <taxon>Eukaryota</taxon>
        <taxon>Fungi</taxon>
        <taxon>Dikarya</taxon>
        <taxon>Basidiomycota</taxon>
        <taxon>Agaricomycotina</taxon>
        <taxon>Agaricomycetes</taxon>
        <taxon>Agaricomycetidae</taxon>
        <taxon>Agaricales</taxon>
        <taxon>Agaricineae</taxon>
        <taxon>Galeropsidaceae</taxon>
        <taxon>Panaeolus</taxon>
    </lineage>
</organism>
<feature type="compositionally biased region" description="Polar residues" evidence="1">
    <location>
        <begin position="346"/>
        <end position="367"/>
    </location>
</feature>
<comment type="caution">
    <text evidence="3">The sequence shown here is derived from an EMBL/GenBank/DDBJ whole genome shotgun (WGS) entry which is preliminary data.</text>
</comment>
<evidence type="ECO:0000313" key="3">
    <source>
        <dbReference type="EMBL" id="PPR05078.1"/>
    </source>
</evidence>
<accession>A0A409YPZ7</accession>
<dbReference type="EMBL" id="NHTK01000852">
    <property type="protein sequence ID" value="PPR05078.1"/>
    <property type="molecule type" value="Genomic_DNA"/>
</dbReference>
<feature type="domain" description="C2H2-type" evidence="2">
    <location>
        <begin position="308"/>
        <end position="331"/>
    </location>
</feature>
<evidence type="ECO:0000313" key="4">
    <source>
        <dbReference type="Proteomes" id="UP000284842"/>
    </source>
</evidence>
<protein>
    <recommendedName>
        <fullName evidence="2">C2H2-type domain-containing protein</fullName>
    </recommendedName>
</protein>
<proteinExistence type="predicted"/>